<proteinExistence type="predicted"/>
<accession>A0A5B6UXU8</accession>
<dbReference type="AlphaFoldDB" id="A0A5B6UXU8"/>
<protein>
    <submittedName>
        <fullName evidence="1">CCHC-type integrase</fullName>
    </submittedName>
</protein>
<reference evidence="2" key="1">
    <citation type="journal article" date="2019" name="Plant Biotechnol. J.">
        <title>Genome sequencing of the Australian wild diploid species Gossypium australe highlights disease resistance and delayed gland morphogenesis.</title>
        <authorList>
            <person name="Cai Y."/>
            <person name="Cai X."/>
            <person name="Wang Q."/>
            <person name="Wang P."/>
            <person name="Zhang Y."/>
            <person name="Cai C."/>
            <person name="Xu Y."/>
            <person name="Wang K."/>
            <person name="Zhou Z."/>
            <person name="Wang C."/>
            <person name="Geng S."/>
            <person name="Li B."/>
            <person name="Dong Q."/>
            <person name="Hou Y."/>
            <person name="Wang H."/>
            <person name="Ai P."/>
            <person name="Liu Z."/>
            <person name="Yi F."/>
            <person name="Sun M."/>
            <person name="An G."/>
            <person name="Cheng J."/>
            <person name="Zhang Y."/>
            <person name="Shi Q."/>
            <person name="Xie Y."/>
            <person name="Shi X."/>
            <person name="Chang Y."/>
            <person name="Huang F."/>
            <person name="Chen Y."/>
            <person name="Hong S."/>
            <person name="Mi L."/>
            <person name="Sun Q."/>
            <person name="Zhang L."/>
            <person name="Zhou B."/>
            <person name="Peng R."/>
            <person name="Zhang X."/>
            <person name="Liu F."/>
        </authorList>
    </citation>
    <scope>NUCLEOTIDE SEQUENCE [LARGE SCALE GENOMIC DNA]</scope>
    <source>
        <strain evidence="2">cv. PA1801</strain>
    </source>
</reference>
<evidence type="ECO:0000313" key="2">
    <source>
        <dbReference type="Proteomes" id="UP000325315"/>
    </source>
</evidence>
<dbReference type="Proteomes" id="UP000325315">
    <property type="component" value="Unassembled WGS sequence"/>
</dbReference>
<evidence type="ECO:0000313" key="1">
    <source>
        <dbReference type="EMBL" id="KAA3461454.1"/>
    </source>
</evidence>
<name>A0A5B6UXU8_9ROSI</name>
<sequence length="64" mass="7720">MHPSGAKMYRDCKNHIDVQKWERIAMYFFVGLPTSPNKRNVIWLIVDRLKKSAYFLEMIMDWSL</sequence>
<gene>
    <name evidence="1" type="ORF">EPI10_028024</name>
</gene>
<dbReference type="EMBL" id="SMMG02000009">
    <property type="protein sequence ID" value="KAA3461454.1"/>
    <property type="molecule type" value="Genomic_DNA"/>
</dbReference>
<comment type="caution">
    <text evidence="1">The sequence shown here is derived from an EMBL/GenBank/DDBJ whole genome shotgun (WGS) entry which is preliminary data.</text>
</comment>
<keyword evidence="2" id="KW-1185">Reference proteome</keyword>
<organism evidence="1 2">
    <name type="scientific">Gossypium australe</name>
    <dbReference type="NCBI Taxonomy" id="47621"/>
    <lineage>
        <taxon>Eukaryota</taxon>
        <taxon>Viridiplantae</taxon>
        <taxon>Streptophyta</taxon>
        <taxon>Embryophyta</taxon>
        <taxon>Tracheophyta</taxon>
        <taxon>Spermatophyta</taxon>
        <taxon>Magnoliopsida</taxon>
        <taxon>eudicotyledons</taxon>
        <taxon>Gunneridae</taxon>
        <taxon>Pentapetalae</taxon>
        <taxon>rosids</taxon>
        <taxon>malvids</taxon>
        <taxon>Malvales</taxon>
        <taxon>Malvaceae</taxon>
        <taxon>Malvoideae</taxon>
        <taxon>Gossypium</taxon>
    </lineage>
</organism>